<protein>
    <submittedName>
        <fullName evidence="1">Pantoate_ligase domain-containing protein</fullName>
    </submittedName>
</protein>
<dbReference type="InParanoid" id="A0A1Q3ALE7"/>
<dbReference type="STRING" id="3775.A0A1Q3ALE7"/>
<sequence>MLQALSINNSLLSAKSAAEKGQVVCGVLRDSVIQLTTKAGGRIDYAEIVEQESLEAVNENQESNCVLCCCLVWEGEADRQHGNQHMKAPTSLMFNLSGLEWSLPHTLSSSRWNSFPEPHIICSPISSLLGAKAHIPFFCCWLGIQFDFFFLPP</sequence>
<gene>
    <name evidence="1" type="ORF">CFOL_v3_00111</name>
</gene>
<dbReference type="InterPro" id="IPR042176">
    <property type="entry name" value="Pantoate_ligase_C"/>
</dbReference>
<dbReference type="Proteomes" id="UP000187406">
    <property type="component" value="Unassembled WGS sequence"/>
</dbReference>
<organism evidence="1 2">
    <name type="scientific">Cephalotus follicularis</name>
    <name type="common">Albany pitcher plant</name>
    <dbReference type="NCBI Taxonomy" id="3775"/>
    <lineage>
        <taxon>Eukaryota</taxon>
        <taxon>Viridiplantae</taxon>
        <taxon>Streptophyta</taxon>
        <taxon>Embryophyta</taxon>
        <taxon>Tracheophyta</taxon>
        <taxon>Spermatophyta</taxon>
        <taxon>Magnoliopsida</taxon>
        <taxon>eudicotyledons</taxon>
        <taxon>Gunneridae</taxon>
        <taxon>Pentapetalae</taxon>
        <taxon>rosids</taxon>
        <taxon>fabids</taxon>
        <taxon>Oxalidales</taxon>
        <taxon>Cephalotaceae</taxon>
        <taxon>Cephalotus</taxon>
    </lineage>
</organism>
<dbReference type="Gene3D" id="3.30.1300.10">
    <property type="entry name" value="Pantoate-beta-alanine ligase, C-terminal domain"/>
    <property type="match status" value="1"/>
</dbReference>
<name>A0A1Q3ALE7_CEPFO</name>
<accession>A0A1Q3ALE7</accession>
<keyword evidence="1" id="KW-0436">Ligase</keyword>
<evidence type="ECO:0000313" key="2">
    <source>
        <dbReference type="Proteomes" id="UP000187406"/>
    </source>
</evidence>
<evidence type="ECO:0000313" key="1">
    <source>
        <dbReference type="EMBL" id="GAV56569.1"/>
    </source>
</evidence>
<dbReference type="AlphaFoldDB" id="A0A1Q3ALE7"/>
<reference evidence="2" key="1">
    <citation type="submission" date="2016-04" db="EMBL/GenBank/DDBJ databases">
        <title>Cephalotus genome sequencing.</title>
        <authorList>
            <person name="Fukushima K."/>
            <person name="Hasebe M."/>
            <person name="Fang X."/>
        </authorList>
    </citation>
    <scope>NUCLEOTIDE SEQUENCE [LARGE SCALE GENOMIC DNA]</scope>
    <source>
        <strain evidence="2">cv. St1</strain>
    </source>
</reference>
<dbReference type="EMBL" id="BDDD01000003">
    <property type="protein sequence ID" value="GAV56569.1"/>
    <property type="molecule type" value="Genomic_DNA"/>
</dbReference>
<dbReference type="GO" id="GO:0016874">
    <property type="term" value="F:ligase activity"/>
    <property type="evidence" value="ECO:0007669"/>
    <property type="project" value="UniProtKB-KW"/>
</dbReference>
<dbReference type="OrthoDB" id="1728668at2759"/>
<proteinExistence type="predicted"/>
<comment type="caution">
    <text evidence="1">The sequence shown here is derived from an EMBL/GenBank/DDBJ whole genome shotgun (WGS) entry which is preliminary data.</text>
</comment>
<keyword evidence="2" id="KW-1185">Reference proteome</keyword>